<proteinExistence type="predicted"/>
<name>A0A0A9E5V6_ARUDO</name>
<accession>A0A0A9E5V6</accession>
<organism evidence="2">
    <name type="scientific">Arundo donax</name>
    <name type="common">Giant reed</name>
    <name type="synonym">Donax arundinaceus</name>
    <dbReference type="NCBI Taxonomy" id="35708"/>
    <lineage>
        <taxon>Eukaryota</taxon>
        <taxon>Viridiplantae</taxon>
        <taxon>Streptophyta</taxon>
        <taxon>Embryophyta</taxon>
        <taxon>Tracheophyta</taxon>
        <taxon>Spermatophyta</taxon>
        <taxon>Magnoliopsida</taxon>
        <taxon>Liliopsida</taxon>
        <taxon>Poales</taxon>
        <taxon>Poaceae</taxon>
        <taxon>PACMAD clade</taxon>
        <taxon>Arundinoideae</taxon>
        <taxon>Arundineae</taxon>
        <taxon>Arundo</taxon>
    </lineage>
</organism>
<evidence type="ECO:0000256" key="1">
    <source>
        <dbReference type="SAM" id="MobiDB-lite"/>
    </source>
</evidence>
<reference evidence="2" key="1">
    <citation type="submission" date="2014-09" db="EMBL/GenBank/DDBJ databases">
        <authorList>
            <person name="Magalhaes I.L.F."/>
            <person name="Oliveira U."/>
            <person name="Santos F.R."/>
            <person name="Vidigal T.H.D.A."/>
            <person name="Brescovit A.D."/>
            <person name="Santos A.J."/>
        </authorList>
    </citation>
    <scope>NUCLEOTIDE SEQUENCE</scope>
    <source>
        <tissue evidence="2">Shoot tissue taken approximately 20 cm above the soil surface</tissue>
    </source>
</reference>
<protein>
    <submittedName>
        <fullName evidence="2">Uncharacterized protein</fullName>
    </submittedName>
</protein>
<reference evidence="2" key="2">
    <citation type="journal article" date="2015" name="Data Brief">
        <title>Shoot transcriptome of the giant reed, Arundo donax.</title>
        <authorList>
            <person name="Barrero R.A."/>
            <person name="Guerrero F.D."/>
            <person name="Moolhuijzen P."/>
            <person name="Goolsby J.A."/>
            <person name="Tidwell J."/>
            <person name="Bellgard S.E."/>
            <person name="Bellgard M.I."/>
        </authorList>
    </citation>
    <scope>NUCLEOTIDE SEQUENCE</scope>
    <source>
        <tissue evidence="2">Shoot tissue taken approximately 20 cm above the soil surface</tissue>
    </source>
</reference>
<sequence>MVMSLHATPLRGAAEAATPGSSTASRRRLIVPSARRVASVRYPAASTESRVRHVIGGATLTFAGAGAGAASPMLRVCRENSWGARGSGVLESSSVRIR</sequence>
<feature type="region of interest" description="Disordered" evidence="1">
    <location>
        <begin position="1"/>
        <end position="26"/>
    </location>
</feature>
<dbReference type="AlphaFoldDB" id="A0A0A9E5V6"/>
<dbReference type="EMBL" id="GBRH01202434">
    <property type="protein sequence ID" value="JAD95461.1"/>
    <property type="molecule type" value="Transcribed_RNA"/>
</dbReference>
<evidence type="ECO:0000313" key="2">
    <source>
        <dbReference type="EMBL" id="JAD95461.1"/>
    </source>
</evidence>